<gene>
    <name evidence="1" type="ORF">DYP60_04350</name>
</gene>
<keyword evidence="2" id="KW-1185">Reference proteome</keyword>
<proteinExistence type="predicted"/>
<reference evidence="1 2" key="2">
    <citation type="submission" date="2018-09" db="EMBL/GenBank/DDBJ databases">
        <title>Genome of Sphaerochaeta halotolerans strain 4-11.</title>
        <authorList>
            <person name="Nazina T.N."/>
            <person name="Sokolova D.S."/>
        </authorList>
    </citation>
    <scope>NUCLEOTIDE SEQUENCE [LARGE SCALE GENOMIC DNA]</scope>
    <source>
        <strain evidence="1 2">4-11</strain>
    </source>
</reference>
<comment type="caution">
    <text evidence="1">The sequence shown here is derived from an EMBL/GenBank/DDBJ whole genome shotgun (WGS) entry which is preliminary data.</text>
</comment>
<reference evidence="2" key="1">
    <citation type="submission" date="2018-08" db="EMBL/GenBank/DDBJ databases">
        <authorList>
            <person name="Grouzdev D.S."/>
            <person name="Krutkina M.S."/>
        </authorList>
    </citation>
    <scope>NUCLEOTIDE SEQUENCE [LARGE SCALE GENOMIC DNA]</scope>
    <source>
        <strain evidence="2">4-11</strain>
    </source>
</reference>
<protein>
    <submittedName>
        <fullName evidence="1">Uncharacterized protein</fullName>
    </submittedName>
</protein>
<name>A0A372MIV9_9SPIR</name>
<evidence type="ECO:0000313" key="2">
    <source>
        <dbReference type="Proteomes" id="UP000264002"/>
    </source>
</evidence>
<dbReference type="EMBL" id="QUWK01000003">
    <property type="protein sequence ID" value="RFU95711.1"/>
    <property type="molecule type" value="Genomic_DNA"/>
</dbReference>
<dbReference type="AlphaFoldDB" id="A0A372MIV9"/>
<dbReference type="Proteomes" id="UP000264002">
    <property type="component" value="Unassembled WGS sequence"/>
</dbReference>
<accession>A0A372MIV9</accession>
<organism evidence="1 2">
    <name type="scientific">Sphaerochaeta halotolerans</name>
    <dbReference type="NCBI Taxonomy" id="2293840"/>
    <lineage>
        <taxon>Bacteria</taxon>
        <taxon>Pseudomonadati</taxon>
        <taxon>Spirochaetota</taxon>
        <taxon>Spirochaetia</taxon>
        <taxon>Spirochaetales</taxon>
        <taxon>Sphaerochaetaceae</taxon>
        <taxon>Sphaerochaeta</taxon>
    </lineage>
</organism>
<sequence>MCGSPIGGILLEGGERIVVVVQGFHHSHQFVAASALLMQLEEHGDALAGSATGVTMETNTMQLDTSIVPVGTSLK</sequence>
<evidence type="ECO:0000313" key="1">
    <source>
        <dbReference type="EMBL" id="RFU95711.1"/>
    </source>
</evidence>